<name>A0ABW5RV39_9BACI</name>
<comment type="caution">
    <text evidence="2">The sequence shown here is derived from an EMBL/GenBank/DDBJ whole genome shotgun (WGS) entry which is preliminary data.</text>
</comment>
<dbReference type="RefSeq" id="WP_377936571.1">
    <property type="nucleotide sequence ID" value="NZ_JBHUMF010000031.1"/>
</dbReference>
<protein>
    <recommendedName>
        <fullName evidence="4">PD-(D/E)XK endonuclease-like domain-containing protein</fullName>
    </recommendedName>
</protein>
<keyword evidence="1" id="KW-0175">Coiled coil</keyword>
<feature type="coiled-coil region" evidence="1">
    <location>
        <begin position="502"/>
        <end position="529"/>
    </location>
</feature>
<evidence type="ECO:0000256" key="1">
    <source>
        <dbReference type="SAM" id="Coils"/>
    </source>
</evidence>
<evidence type="ECO:0000313" key="3">
    <source>
        <dbReference type="Proteomes" id="UP001597506"/>
    </source>
</evidence>
<organism evidence="2 3">
    <name type="scientific">Bacillus seohaeanensis</name>
    <dbReference type="NCBI Taxonomy" id="284580"/>
    <lineage>
        <taxon>Bacteria</taxon>
        <taxon>Bacillati</taxon>
        <taxon>Bacillota</taxon>
        <taxon>Bacilli</taxon>
        <taxon>Bacillales</taxon>
        <taxon>Bacillaceae</taxon>
        <taxon>Bacillus</taxon>
    </lineage>
</organism>
<proteinExistence type="predicted"/>
<gene>
    <name evidence="2" type="ORF">ACFSUL_14485</name>
</gene>
<dbReference type="EMBL" id="JBHUMF010000031">
    <property type="protein sequence ID" value="MFD2681946.1"/>
    <property type="molecule type" value="Genomic_DNA"/>
</dbReference>
<accession>A0ABW5RV39</accession>
<sequence length="896" mass="105565">MSIKVITYNNPRQLEEIEEFAPYKKCLHICATKNVRDGVFQRYQQKKTDGDVSFIEAPILVAASFIDAVMGAWTNAQTELEQYLYLTELLKRETVPEVDTDIYEAFRRNQSEVLSTMRKFTELGISPVHMEGTGPTPKEHLFRALWNRMEEISSFKTLREFLSTGIFHKYQPSKAFGFLSELVAETYKSDYDKSTIERIRNRKVNYEKSTLVLHGFYFITPIQQRIFKLLHQCGFSIVFLNLYDMRYPNSFSFIEKFINEENGWMSSDKWIKQEGNPCELSIADYFISAYEGKALPAIKNEAKPKLIKYHDFYEFLPEFQNSPKKTYIAPNAKALNERMSEYHPDLFRHKKNFLSYPIGQFFYHLHDMWDRNDQQLILTEKGLFETFASGWLYDKENGENARDYTNTLYDILPFFKGCHSLQSWHERATKLKRINEEILVEFRKEGDNRFHSMMGSPFSMFSHFQVSQAAVEQIVYFIEELTRIAEDLIGNEPSKISLSEHFEKLKKIITETKNQLAADEEEKELIKKLEHRLQSEPSIDKFWVEDISAAIKLYLTGKLKKTDEIEDPDSIRPFIEVDGESFKSYEEDAVTHVTGLDEKGLPYSEFELPWPIGEKTLEHLSNQNLPLKFDLVRNENVKEITRYLIYTVLQFSKGIELSWMTEFQDKKDLEPSIYVSQLHIKDELPHNHDMNLSYQPANDEDLVREAKRKMSDYPDDALAELFYCPRRFYYSFLADKHGYFSSEFIHESLFIQLVKTVLRFSTDGEENLAIESIKEIFPYWTDYKKTLLTKEGIENHKTAFAPSMMNYGVNDKFVKERIHFQFPYLRSTKVKEETQQVFQDIKKFIDHPEVLNEEKKELLDEQFSHYPINMHATPGERCRYCPHNNFCPAAEFPVDE</sequence>
<reference evidence="3" key="1">
    <citation type="journal article" date="2019" name="Int. J. Syst. Evol. Microbiol.">
        <title>The Global Catalogue of Microorganisms (GCM) 10K type strain sequencing project: providing services to taxonomists for standard genome sequencing and annotation.</title>
        <authorList>
            <consortium name="The Broad Institute Genomics Platform"/>
            <consortium name="The Broad Institute Genome Sequencing Center for Infectious Disease"/>
            <person name="Wu L."/>
            <person name="Ma J."/>
        </authorList>
    </citation>
    <scope>NUCLEOTIDE SEQUENCE [LARGE SCALE GENOMIC DNA]</scope>
    <source>
        <strain evidence="3">KCTC 3913</strain>
    </source>
</reference>
<evidence type="ECO:0008006" key="4">
    <source>
        <dbReference type="Google" id="ProtNLM"/>
    </source>
</evidence>
<dbReference type="Proteomes" id="UP001597506">
    <property type="component" value="Unassembled WGS sequence"/>
</dbReference>
<keyword evidence="3" id="KW-1185">Reference proteome</keyword>
<evidence type="ECO:0000313" key="2">
    <source>
        <dbReference type="EMBL" id="MFD2681946.1"/>
    </source>
</evidence>